<gene>
    <name evidence="5 6" type="primary">rplJ</name>
    <name evidence="6" type="ORF">GF359_04420</name>
</gene>
<evidence type="ECO:0000256" key="5">
    <source>
        <dbReference type="HAMAP-Rule" id="MF_00362"/>
    </source>
</evidence>
<comment type="similarity">
    <text evidence="1 5">Belongs to the universal ribosomal protein uL10 family.</text>
</comment>
<dbReference type="InterPro" id="IPR001790">
    <property type="entry name" value="Ribosomal_uL10"/>
</dbReference>
<dbReference type="InterPro" id="IPR043141">
    <property type="entry name" value="Ribosomal_uL10-like_sf"/>
</dbReference>
<evidence type="ECO:0000313" key="6">
    <source>
        <dbReference type="EMBL" id="MBD3364441.1"/>
    </source>
</evidence>
<evidence type="ECO:0000313" key="7">
    <source>
        <dbReference type="Proteomes" id="UP000630660"/>
    </source>
</evidence>
<dbReference type="GO" id="GO:0015934">
    <property type="term" value="C:large ribosomal subunit"/>
    <property type="evidence" value="ECO:0007669"/>
    <property type="project" value="InterPro"/>
</dbReference>
<dbReference type="NCBIfam" id="NF000955">
    <property type="entry name" value="PRK00099.1-1"/>
    <property type="match status" value="1"/>
</dbReference>
<keyword evidence="2 5" id="KW-0689">Ribosomal protein</keyword>
<dbReference type="GO" id="GO:0003735">
    <property type="term" value="F:structural constituent of ribosome"/>
    <property type="evidence" value="ECO:0007669"/>
    <property type="project" value="InterPro"/>
</dbReference>
<comment type="subunit">
    <text evidence="5">Part of the ribosomal stalk of the 50S ribosomal subunit. The N-terminus interacts with L11 and the large rRNA to form the base of the stalk. The C-terminus forms an elongated spine to which L12 dimers bind in a sequential fashion forming a multimeric L10(L12)X complex.</text>
</comment>
<dbReference type="Pfam" id="PF00466">
    <property type="entry name" value="Ribosomal_L10"/>
    <property type="match status" value="1"/>
</dbReference>
<comment type="caution">
    <text evidence="6">The sequence shown here is derived from an EMBL/GenBank/DDBJ whole genome shotgun (WGS) entry which is preliminary data.</text>
</comment>
<proteinExistence type="inferred from homology"/>
<dbReference type="PANTHER" id="PTHR11560">
    <property type="entry name" value="39S RIBOSOMAL PROTEIN L10, MITOCHONDRIAL"/>
    <property type="match status" value="1"/>
</dbReference>
<dbReference type="SUPFAM" id="SSF160369">
    <property type="entry name" value="Ribosomal protein L10-like"/>
    <property type="match status" value="1"/>
</dbReference>
<reference evidence="6" key="1">
    <citation type="submission" date="2019-11" db="EMBL/GenBank/DDBJ databases">
        <title>Microbial mats filling the niche in hypersaline microbial mats.</title>
        <authorList>
            <person name="Wong H.L."/>
            <person name="Macleod F.I."/>
            <person name="White R.A. III"/>
            <person name="Burns B.P."/>
        </authorList>
    </citation>
    <scope>NUCLEOTIDE SEQUENCE</scope>
    <source>
        <strain evidence="6">Bin_327</strain>
    </source>
</reference>
<dbReference type="AlphaFoldDB" id="A0A9D5K8R5"/>
<dbReference type="GO" id="GO:0006412">
    <property type="term" value="P:translation"/>
    <property type="evidence" value="ECO:0007669"/>
    <property type="project" value="UniProtKB-UniRule"/>
</dbReference>
<evidence type="ECO:0000256" key="1">
    <source>
        <dbReference type="ARBA" id="ARBA00008889"/>
    </source>
</evidence>
<sequence>MIKAEKKQMVKELVKEFGEVDNFYFADFTGINAEDVTRLRSQLRAEKAYMKVVKNRLLARILKQLDVEISDPDVLRGPTAVLYSQEDILVPARKVDEFATNEVPIRFKGAFIEGRFLNEAGVEKLAKIPSRDGLLSQMLGVFEGMKSAMVMTLKAKLNELILVLGSLRDHKEEE</sequence>
<comment type="function">
    <text evidence="5">Forms part of the ribosomal stalk, playing a central role in the interaction of the ribosome with GTP-bound translation factors.</text>
</comment>
<organism evidence="6 7">
    <name type="scientific">candidate division WOR-3 bacterium</name>
    <dbReference type="NCBI Taxonomy" id="2052148"/>
    <lineage>
        <taxon>Bacteria</taxon>
        <taxon>Bacteria division WOR-3</taxon>
    </lineage>
</organism>
<accession>A0A9D5K8R5</accession>
<dbReference type="EMBL" id="WJKJ01000143">
    <property type="protein sequence ID" value="MBD3364441.1"/>
    <property type="molecule type" value="Genomic_DNA"/>
</dbReference>
<dbReference type="PROSITE" id="PS01109">
    <property type="entry name" value="RIBOSOMAL_L10"/>
    <property type="match status" value="1"/>
</dbReference>
<protein>
    <recommendedName>
        <fullName evidence="4 5">Large ribosomal subunit protein uL10</fullName>
    </recommendedName>
</protein>
<evidence type="ECO:0000256" key="3">
    <source>
        <dbReference type="ARBA" id="ARBA00023274"/>
    </source>
</evidence>
<dbReference type="Proteomes" id="UP000630660">
    <property type="component" value="Unassembled WGS sequence"/>
</dbReference>
<name>A0A9D5K8R5_UNCW3</name>
<dbReference type="Gene3D" id="3.30.70.1730">
    <property type="match status" value="1"/>
</dbReference>
<dbReference type="InterPro" id="IPR002363">
    <property type="entry name" value="Ribosomal_uL10_CS_bac"/>
</dbReference>
<dbReference type="InterPro" id="IPR022973">
    <property type="entry name" value="Ribosomal_uL10_bac"/>
</dbReference>
<dbReference type="GO" id="GO:0070180">
    <property type="term" value="F:large ribosomal subunit rRNA binding"/>
    <property type="evidence" value="ECO:0007669"/>
    <property type="project" value="UniProtKB-UniRule"/>
</dbReference>
<evidence type="ECO:0000256" key="4">
    <source>
        <dbReference type="ARBA" id="ARBA00035202"/>
    </source>
</evidence>
<keyword evidence="5" id="KW-0694">RNA-binding</keyword>
<dbReference type="InterPro" id="IPR047865">
    <property type="entry name" value="Ribosomal_uL10_bac_type"/>
</dbReference>
<dbReference type="CDD" id="cd05797">
    <property type="entry name" value="Ribosomal_L10"/>
    <property type="match status" value="1"/>
</dbReference>
<evidence type="ECO:0000256" key="2">
    <source>
        <dbReference type="ARBA" id="ARBA00022980"/>
    </source>
</evidence>
<dbReference type="HAMAP" id="MF_00362">
    <property type="entry name" value="Ribosomal_uL10"/>
    <property type="match status" value="1"/>
</dbReference>
<keyword evidence="3 5" id="KW-0687">Ribonucleoprotein</keyword>
<keyword evidence="5" id="KW-0699">rRNA-binding</keyword>
<dbReference type="Gene3D" id="6.10.250.290">
    <property type="match status" value="1"/>
</dbReference>